<keyword evidence="1" id="KW-0378">Hydrolase</keyword>
<dbReference type="GO" id="GO:0043596">
    <property type="term" value="C:nuclear replication fork"/>
    <property type="evidence" value="ECO:0007669"/>
    <property type="project" value="TreeGrafter"/>
</dbReference>
<feature type="region of interest" description="Disordered" evidence="2">
    <location>
        <begin position="1029"/>
        <end position="1078"/>
    </location>
</feature>
<feature type="compositionally biased region" description="Basic and acidic residues" evidence="2">
    <location>
        <begin position="1224"/>
        <end position="1235"/>
    </location>
</feature>
<dbReference type="OrthoDB" id="2801544at2759"/>
<dbReference type="GO" id="GO:0031297">
    <property type="term" value="P:replication fork processing"/>
    <property type="evidence" value="ECO:0007669"/>
    <property type="project" value="TreeGrafter"/>
</dbReference>
<protein>
    <recommendedName>
        <fullName evidence="3">Helicase C-terminal domain-containing protein</fullName>
    </recommendedName>
</protein>
<dbReference type="EMBL" id="BNCP01000030">
    <property type="protein sequence ID" value="GIL84730.1"/>
    <property type="molecule type" value="Genomic_DNA"/>
</dbReference>
<feature type="domain" description="Helicase C-terminal" evidence="3">
    <location>
        <begin position="1"/>
        <end position="154"/>
    </location>
</feature>
<dbReference type="InterPro" id="IPR049730">
    <property type="entry name" value="SNF2/RAD54-like_C"/>
</dbReference>
<feature type="compositionally biased region" description="Basic and acidic residues" evidence="2">
    <location>
        <begin position="1250"/>
        <end position="1262"/>
    </location>
</feature>
<dbReference type="CDD" id="cd00085">
    <property type="entry name" value="HNHc"/>
    <property type="match status" value="1"/>
</dbReference>
<feature type="region of interest" description="Disordered" evidence="2">
    <location>
        <begin position="906"/>
        <end position="932"/>
    </location>
</feature>
<dbReference type="Pfam" id="PF00271">
    <property type="entry name" value="Helicase_C"/>
    <property type="match status" value="1"/>
</dbReference>
<evidence type="ECO:0000256" key="2">
    <source>
        <dbReference type="SAM" id="MobiDB-lite"/>
    </source>
</evidence>
<dbReference type="SMART" id="SM00490">
    <property type="entry name" value="HELICc"/>
    <property type="match status" value="1"/>
</dbReference>
<dbReference type="InterPro" id="IPR027417">
    <property type="entry name" value="P-loop_NTPase"/>
</dbReference>
<comment type="caution">
    <text evidence="4">The sequence shown here is derived from an EMBL/GenBank/DDBJ whole genome shotgun (WGS) entry which is preliminary data.</text>
</comment>
<dbReference type="PANTHER" id="PTHR45766">
    <property type="entry name" value="DNA ANNEALING HELICASE AND ENDONUCLEASE ZRANB3 FAMILY MEMBER"/>
    <property type="match status" value="1"/>
</dbReference>
<gene>
    <name evidence="4" type="ORF">Vretifemale_13290</name>
</gene>
<accession>A0A8J4CK19</accession>
<feature type="compositionally biased region" description="Low complexity" evidence="2">
    <location>
        <begin position="1324"/>
        <end position="1340"/>
    </location>
</feature>
<dbReference type="GO" id="GO:0006281">
    <property type="term" value="P:DNA repair"/>
    <property type="evidence" value="ECO:0007669"/>
    <property type="project" value="TreeGrafter"/>
</dbReference>
<dbReference type="PROSITE" id="PS51194">
    <property type="entry name" value="HELICASE_CTER"/>
    <property type="match status" value="1"/>
</dbReference>
<reference evidence="4" key="1">
    <citation type="journal article" date="2021" name="Proc. Natl. Acad. Sci. U.S.A.">
        <title>Three genomes in the algal genus Volvox reveal the fate of a haploid sex-determining region after a transition to homothallism.</title>
        <authorList>
            <person name="Yamamoto K."/>
            <person name="Hamaji T."/>
            <person name="Kawai-Toyooka H."/>
            <person name="Matsuzaki R."/>
            <person name="Takahashi F."/>
            <person name="Nishimura Y."/>
            <person name="Kawachi M."/>
            <person name="Noguchi H."/>
            <person name="Minakuchi Y."/>
            <person name="Umen J.G."/>
            <person name="Toyoda A."/>
            <person name="Nozaki H."/>
        </authorList>
    </citation>
    <scope>NUCLEOTIDE SEQUENCE</scope>
    <source>
        <strain evidence="4">NIES-3786</strain>
    </source>
</reference>
<dbReference type="Gene3D" id="1.10.30.50">
    <property type="match status" value="1"/>
</dbReference>
<organism evidence="4 5">
    <name type="scientific">Volvox reticuliferus</name>
    <dbReference type="NCBI Taxonomy" id="1737510"/>
    <lineage>
        <taxon>Eukaryota</taxon>
        <taxon>Viridiplantae</taxon>
        <taxon>Chlorophyta</taxon>
        <taxon>core chlorophytes</taxon>
        <taxon>Chlorophyceae</taxon>
        <taxon>CS clade</taxon>
        <taxon>Chlamydomonadales</taxon>
        <taxon>Volvocaceae</taxon>
        <taxon>Volvox</taxon>
    </lineage>
</organism>
<evidence type="ECO:0000256" key="1">
    <source>
        <dbReference type="ARBA" id="ARBA00022801"/>
    </source>
</evidence>
<feature type="region of interest" description="Disordered" evidence="2">
    <location>
        <begin position="1311"/>
        <end position="1349"/>
    </location>
</feature>
<feature type="compositionally biased region" description="Pro residues" evidence="2">
    <location>
        <begin position="1041"/>
        <end position="1056"/>
    </location>
</feature>
<feature type="compositionally biased region" description="Basic residues" evidence="2">
    <location>
        <begin position="1375"/>
        <end position="1385"/>
    </location>
</feature>
<feature type="compositionally biased region" description="Pro residues" evidence="2">
    <location>
        <begin position="434"/>
        <end position="447"/>
    </location>
</feature>
<proteinExistence type="predicted"/>
<evidence type="ECO:0000313" key="5">
    <source>
        <dbReference type="Proteomes" id="UP000747110"/>
    </source>
</evidence>
<evidence type="ECO:0000313" key="4">
    <source>
        <dbReference type="EMBL" id="GIL84730.1"/>
    </source>
</evidence>
<dbReference type="Gene3D" id="3.40.50.300">
    <property type="entry name" value="P-loop containing nucleotide triphosphate hydrolases"/>
    <property type="match status" value="1"/>
</dbReference>
<evidence type="ECO:0000259" key="3">
    <source>
        <dbReference type="PROSITE" id="PS51194"/>
    </source>
</evidence>
<feature type="region of interest" description="Disordered" evidence="2">
    <location>
        <begin position="852"/>
        <end position="874"/>
    </location>
</feature>
<feature type="region of interest" description="Disordered" evidence="2">
    <location>
        <begin position="1366"/>
        <end position="1385"/>
    </location>
</feature>
<feature type="region of interest" description="Disordered" evidence="2">
    <location>
        <begin position="634"/>
        <end position="655"/>
    </location>
</feature>
<sequence>MDRLAEALQGFDGAEGSGGTGGDDDDGGGGDAAVWQGVNYVRIDGSHDSGERRTAVMRFRDDPTVRVALLSITAAAVGLDFSTASAVVFVELPTEVSLLQQAEDRAHRKGQEHACVNVYFLCAKGTCDDKRWQKLNDSLNNLTQVHDGSEAGNTCGGRAGGGVRGGGGAVTGLTVDTVVDLDELKHQLDQRVDEQYVSGDGAVAAAAAPHEVEPAAAAAAAAVAAAAAAAELTTLATEDVVPSGMSPPLATGAAAVEVNDEQMYDASQLAMHRQSAVVEAVVPETPATAPLQAPKPGANLTPPVAAVAEQMTAVALMARRPFAPAAEGPAPASQCAIALTPGSAVTPSRAALLQMLPPSTNFYFEVSAHTGRVHLHLAPDGNQPMGLSLPVELLRAHPCSAVLRSILDEHATRWARARLTVAVEQRHRQHRQLPRPPPLALDAPPDPTNDSSVSNGAATATTDMAVAASCTPSAAILVTPEDEGRGGCTAGGGAGASMRLAAALGAGGGGGGGCAAINFSDPDEEADGSVARLSFVGPVGLVAPQPSLTPSQLAEGVAEAAAFVRDWCELRAVSRNRLYGAVLERYFQDALEAITNEAVAAGAYGTSTSRYVQGVPVKVPEGATLQPVQVRTEARYGNGNGNGGGTSPAADTGSGAPAGWRTFQQAFLADGRRLCLNCAKPVQDCSLPASMPLDTSDYLFCEPHCETGYFVKGSGSALRRTLARLEHGVCQMCGLDCTNLVRQLQTIRTTSRDYLAKRRAVVERLAPRLTRHGYTALLERLLRTATEGFAWQADHITPVYAGGGLCDVDNMRTLCVACHADVTKAQCKLRAVERQQRRYGTKDIRTFWAASGKAGGLPPVPPSKRRPDPGVGLVNKRRRPAASRLAYIDTSDDSPARTTMLAAAAVAAPPPGGKRAMKGPARGGGNSGGCGGKVVRGSTKDAAFVPMHDDDDNIWEFHVVDLAGSDDEGMATAKVQVADGTADVLDALLTEVVDLADSDEGGDNGGDGDEALAAAAVCTAVVTDRVDGTQNTSVQPHLLPTLPPLPLASPPSPASPPSEREAAGHTTHLPMHHSLPTSAAVPRTVPLFEEIVTAAEEADGGNGGGGGGGRGHSVLEAVSETKAGGRSIGYWAGWLRARVQEGRGADGSGISGGGGISAIGAAAARSTAASDLRCLSVARADSSLAVAMVPAAAAMVATTTAVTATVTAAKAEGGEGEGEGEGEGDARKSRSRGGEPKFWAAPEAGTSKRGLGDRINTIDDGRSAVTSNGGGGKPSDGSEPPDGSEAPDGSCQLHGPDYWALVLAGAVRGEACDGGKGQRQPAGATTATATATATTTSAAAPRAPDDLVEQPSTGAISVAVAAAVQQQGQEQLQPRRSRLALKRRA</sequence>
<dbReference type="Proteomes" id="UP000747110">
    <property type="component" value="Unassembled WGS sequence"/>
</dbReference>
<feature type="compositionally biased region" description="Acidic residues" evidence="2">
    <location>
        <begin position="1214"/>
        <end position="1223"/>
    </location>
</feature>
<feature type="region of interest" description="Disordered" evidence="2">
    <location>
        <begin position="1210"/>
        <end position="1294"/>
    </location>
</feature>
<dbReference type="InterPro" id="IPR001650">
    <property type="entry name" value="Helicase_C-like"/>
</dbReference>
<dbReference type="GO" id="GO:0016787">
    <property type="term" value="F:hydrolase activity"/>
    <property type="evidence" value="ECO:0007669"/>
    <property type="project" value="UniProtKB-KW"/>
</dbReference>
<keyword evidence="5" id="KW-1185">Reference proteome</keyword>
<feature type="region of interest" description="Disordered" evidence="2">
    <location>
        <begin position="9"/>
        <end position="29"/>
    </location>
</feature>
<feature type="compositionally biased region" description="Gly residues" evidence="2">
    <location>
        <begin position="921"/>
        <end position="932"/>
    </location>
</feature>
<dbReference type="SUPFAM" id="SSF52540">
    <property type="entry name" value="P-loop containing nucleoside triphosphate hydrolases"/>
    <property type="match status" value="1"/>
</dbReference>
<name>A0A8J4CK19_9CHLO</name>
<dbReference type="PANTHER" id="PTHR45766:SF6">
    <property type="entry name" value="SWI_SNF-RELATED MATRIX-ASSOCIATED ACTIN-DEPENDENT REGULATOR OF CHROMATIN SUBFAMILY A-LIKE PROTEIN 1"/>
    <property type="match status" value="1"/>
</dbReference>
<dbReference type="CDD" id="cd18793">
    <property type="entry name" value="SF2_C_SNF"/>
    <property type="match status" value="1"/>
</dbReference>
<dbReference type="InterPro" id="IPR003615">
    <property type="entry name" value="HNH_nuc"/>
</dbReference>
<feature type="region of interest" description="Disordered" evidence="2">
    <location>
        <begin position="425"/>
        <end position="456"/>
    </location>
</feature>